<reference evidence="2 3" key="1">
    <citation type="submission" date="2019-04" db="EMBL/GenBank/DDBJ databases">
        <title>Cohnella sp. nov., isolated from soil.</title>
        <authorList>
            <person name="Kim W."/>
        </authorList>
    </citation>
    <scope>NUCLEOTIDE SEQUENCE [LARGE SCALE GENOMIC DNA]</scope>
    <source>
        <strain evidence="2 3">CAU 1483</strain>
    </source>
</reference>
<name>A0A4U0FBE6_9BACL</name>
<comment type="caution">
    <text evidence="2">The sequence shown here is derived from an EMBL/GenBank/DDBJ whole genome shotgun (WGS) entry which is preliminary data.</text>
</comment>
<gene>
    <name evidence="2" type="ORF">E5161_11015</name>
</gene>
<dbReference type="Pfam" id="PF12760">
    <property type="entry name" value="Zn_ribbon_IS1595"/>
    <property type="match status" value="1"/>
</dbReference>
<proteinExistence type="predicted"/>
<feature type="domain" description="Transposase zinc-ribbon" evidence="1">
    <location>
        <begin position="18"/>
        <end position="63"/>
    </location>
</feature>
<evidence type="ECO:0000313" key="3">
    <source>
        <dbReference type="Proteomes" id="UP000309673"/>
    </source>
</evidence>
<dbReference type="EMBL" id="SUPK01000005">
    <property type="protein sequence ID" value="TJY42021.1"/>
    <property type="molecule type" value="Genomic_DNA"/>
</dbReference>
<dbReference type="OrthoDB" id="9769409at2"/>
<evidence type="ECO:0000313" key="2">
    <source>
        <dbReference type="EMBL" id="TJY42021.1"/>
    </source>
</evidence>
<dbReference type="InterPro" id="IPR024442">
    <property type="entry name" value="Transposase_Zn_ribbon"/>
</dbReference>
<protein>
    <submittedName>
        <fullName evidence="2">Transposase</fullName>
    </submittedName>
</protein>
<dbReference type="AlphaFoldDB" id="A0A4U0FBE6"/>
<dbReference type="Proteomes" id="UP000309673">
    <property type="component" value="Unassembled WGS sequence"/>
</dbReference>
<evidence type="ECO:0000259" key="1">
    <source>
        <dbReference type="Pfam" id="PF12760"/>
    </source>
</evidence>
<accession>A0A4U0FBE6</accession>
<keyword evidence="3" id="KW-1185">Reference proteome</keyword>
<organism evidence="2 3">
    <name type="scientific">Cohnella pontilimi</name>
    <dbReference type="NCBI Taxonomy" id="2564100"/>
    <lineage>
        <taxon>Bacteria</taxon>
        <taxon>Bacillati</taxon>
        <taxon>Bacillota</taxon>
        <taxon>Bacilli</taxon>
        <taxon>Bacillales</taxon>
        <taxon>Paenibacillaceae</taxon>
        <taxon>Cohnella</taxon>
    </lineage>
</organism>
<sequence length="309" mass="35694">MFPAAVSFEEFCSLFQREKDCMRVLFESKWPDGFRCPKCAHTHAYMITTRTLPLYQCSSCDAQTSLIASTIFQGTRTPLRLWFQAIYLHARPEGVNALQLSRIIKVTYKTAWLICHKLRHAMQKQNEEEFLTGVIRITDAKLCTRTTASSAWHQQEQSVLVGASVDEQGQVTRLKIQKQNKQLLKNRYESPPTEPFIREHLDRTVTEPPIISRNYFGKRDYLLLGLAQKAQQRLADIFRGVGEKHLQVYLDQFCYAWNRRSQSIFEQLLRACAVTSTITYPQLIGRHVNRTQLVPWTATFNKTGISKAS</sequence>